<evidence type="ECO:0000256" key="5">
    <source>
        <dbReference type="ARBA" id="ARBA00023237"/>
    </source>
</evidence>
<comment type="similarity">
    <text evidence="1 7">Belongs to the outer membrane factor (OMF) (TC 1.B.17) family.</text>
</comment>
<dbReference type="GO" id="GO:0015562">
    <property type="term" value="F:efflux transmembrane transporter activity"/>
    <property type="evidence" value="ECO:0007669"/>
    <property type="project" value="InterPro"/>
</dbReference>
<evidence type="ECO:0000256" key="8">
    <source>
        <dbReference type="SAM" id="Coils"/>
    </source>
</evidence>
<keyword evidence="8" id="KW-0175">Coiled coil</keyword>
<dbReference type="Pfam" id="PF02321">
    <property type="entry name" value="OEP"/>
    <property type="match status" value="2"/>
</dbReference>
<keyword evidence="3 7" id="KW-0812">Transmembrane</keyword>
<proteinExistence type="inferred from homology"/>
<comment type="subcellular location">
    <subcellularLocation>
        <location evidence="7">Cell outer membrane</location>
        <topology evidence="7">Lipid-anchor</topology>
    </subcellularLocation>
</comment>
<dbReference type="PROSITE" id="PS51257">
    <property type="entry name" value="PROKAR_LIPOPROTEIN"/>
    <property type="match status" value="1"/>
</dbReference>
<keyword evidence="2 7" id="KW-1134">Transmembrane beta strand</keyword>
<feature type="chain" id="PRO_5031610750" evidence="7">
    <location>
        <begin position="19"/>
        <end position="472"/>
    </location>
</feature>
<dbReference type="PANTHER" id="PTHR30203:SF25">
    <property type="entry name" value="OUTER MEMBRANE PROTEIN-RELATED"/>
    <property type="match status" value="1"/>
</dbReference>
<keyword evidence="4 7" id="KW-0564">Palmitate</keyword>
<dbReference type="NCBIfam" id="TIGR01845">
    <property type="entry name" value="outer_NodT"/>
    <property type="match status" value="1"/>
</dbReference>
<feature type="signal peptide" evidence="7">
    <location>
        <begin position="1"/>
        <end position="18"/>
    </location>
</feature>
<comment type="caution">
    <text evidence="9">The sequence shown here is derived from an EMBL/GenBank/DDBJ whole genome shotgun (WGS) entry which is preliminary data.</text>
</comment>
<evidence type="ECO:0000313" key="10">
    <source>
        <dbReference type="Proteomes" id="UP000463138"/>
    </source>
</evidence>
<name>A0A7V7GSW1_9GAMM</name>
<reference evidence="9 10" key="1">
    <citation type="submission" date="2018-07" db="EMBL/GenBank/DDBJ databases">
        <title>Pseudomonas laoshanensis sp. nov., isolated from soil.</title>
        <authorList>
            <person name="Sun J."/>
            <person name="Yu L."/>
            <person name="Wang M."/>
            <person name="Zhang C."/>
        </authorList>
    </citation>
    <scope>NUCLEOTIDE SEQUENCE [LARGE SCALE GENOMIC DNA]</scope>
    <source>
        <strain evidence="9 10">Y22</strain>
    </source>
</reference>
<keyword evidence="10" id="KW-1185">Reference proteome</keyword>
<protein>
    <submittedName>
        <fullName evidence="9">RND transporter</fullName>
    </submittedName>
</protein>
<dbReference type="Gene3D" id="1.20.1600.10">
    <property type="entry name" value="Outer membrane efflux proteins (OEP)"/>
    <property type="match status" value="1"/>
</dbReference>
<organism evidence="9 10">
    <name type="scientific">Halopseudomonas laoshanensis</name>
    <dbReference type="NCBI Taxonomy" id="2268758"/>
    <lineage>
        <taxon>Bacteria</taxon>
        <taxon>Pseudomonadati</taxon>
        <taxon>Pseudomonadota</taxon>
        <taxon>Gammaproteobacteria</taxon>
        <taxon>Pseudomonadales</taxon>
        <taxon>Pseudomonadaceae</taxon>
        <taxon>Halopseudomonas</taxon>
    </lineage>
</organism>
<dbReference type="InterPro" id="IPR010131">
    <property type="entry name" value="MdtP/NodT-like"/>
</dbReference>
<accession>A0A7V7GSW1</accession>
<dbReference type="GO" id="GO:0009279">
    <property type="term" value="C:cell outer membrane"/>
    <property type="evidence" value="ECO:0007669"/>
    <property type="project" value="UniProtKB-SubCell"/>
</dbReference>
<dbReference type="PANTHER" id="PTHR30203">
    <property type="entry name" value="OUTER MEMBRANE CATION EFFLUX PROTEIN"/>
    <property type="match status" value="1"/>
</dbReference>
<evidence type="ECO:0000256" key="1">
    <source>
        <dbReference type="ARBA" id="ARBA00007613"/>
    </source>
</evidence>
<keyword evidence="5" id="KW-0998">Cell outer membrane</keyword>
<dbReference type="EMBL" id="QOVF01000003">
    <property type="protein sequence ID" value="KAA0694159.1"/>
    <property type="molecule type" value="Genomic_DNA"/>
</dbReference>
<evidence type="ECO:0000256" key="7">
    <source>
        <dbReference type="RuleBase" id="RU362097"/>
    </source>
</evidence>
<evidence type="ECO:0000256" key="4">
    <source>
        <dbReference type="ARBA" id="ARBA00023139"/>
    </source>
</evidence>
<dbReference type="OrthoDB" id="9770517at2"/>
<evidence type="ECO:0000313" key="9">
    <source>
        <dbReference type="EMBL" id="KAA0694159.1"/>
    </source>
</evidence>
<dbReference type="SUPFAM" id="SSF56954">
    <property type="entry name" value="Outer membrane efflux proteins (OEP)"/>
    <property type="match status" value="1"/>
</dbReference>
<dbReference type="InterPro" id="IPR003423">
    <property type="entry name" value="OMP_efflux"/>
</dbReference>
<evidence type="ECO:0000256" key="3">
    <source>
        <dbReference type="ARBA" id="ARBA00022692"/>
    </source>
</evidence>
<keyword evidence="6 7" id="KW-0449">Lipoprotein</keyword>
<keyword evidence="7" id="KW-0732">Signal</keyword>
<evidence type="ECO:0000256" key="2">
    <source>
        <dbReference type="ARBA" id="ARBA00022452"/>
    </source>
</evidence>
<gene>
    <name evidence="9" type="ORF">DT594_12690</name>
</gene>
<dbReference type="RefSeq" id="WP_149332997.1">
    <property type="nucleotide sequence ID" value="NZ_QOVF01000003.1"/>
</dbReference>
<keyword evidence="7" id="KW-0472">Membrane</keyword>
<dbReference type="AlphaFoldDB" id="A0A7V7GSW1"/>
<sequence>MSKLAGLFTMAALLSACAVGPDYQAPEPVQLQQFAHDQAPADTAGTAVASNEQLFWEGFDDPLLAGLIEQTLAENQSLQAALARYQEAEALLRGSRRDQLPSVTAGAGVAGQRLAEVERTQPDERSVELYQAGVALSWELDLFGRLRRATAASEAELQAAGADRQTLQVALAGQMASSYFQLRGLQQQLRVAEENVSLQQASLDIVSARLDAGRGTLFDQVRARAQLDATRAVIPQLKAGIGAEMHRIGVLTGQTPTALVPLLHVPADLPDSRPSIAAGSPGEVLRRRPDIQAAERRLAAASARIGVASADLFPRFTLDGLIGSLAGNGSDLFTGGASRGRVALGIDWSFLDRAQVQARIDAADAQSAELLADYRQTVLLALEETETWLLRYQQSHERAALLQSATDAATQAVEQARDRYDQGFIGYFELLTAEQELTAMRDRLVQSKTDVVLAMVNVYRALAGAPGSPIAG</sequence>
<dbReference type="Gene3D" id="2.20.200.10">
    <property type="entry name" value="Outer membrane efflux proteins (OEP)"/>
    <property type="match status" value="1"/>
</dbReference>
<feature type="coiled-coil region" evidence="8">
    <location>
        <begin position="68"/>
        <end position="98"/>
    </location>
</feature>
<evidence type="ECO:0000256" key="6">
    <source>
        <dbReference type="ARBA" id="ARBA00023288"/>
    </source>
</evidence>
<dbReference type="Proteomes" id="UP000463138">
    <property type="component" value="Unassembled WGS sequence"/>
</dbReference>